<dbReference type="EMBL" id="PIPM01000003">
    <property type="protein sequence ID" value="RUO35249.1"/>
    <property type="molecule type" value="Genomic_DNA"/>
</dbReference>
<name>A0A432WNF7_9GAMM</name>
<proteinExistence type="predicted"/>
<keyword evidence="3" id="KW-1185">Reference proteome</keyword>
<accession>A0A432WNF7</accession>
<organism evidence="2 3">
    <name type="scientific">Aliidiomarina sanyensis</name>
    <dbReference type="NCBI Taxonomy" id="1249555"/>
    <lineage>
        <taxon>Bacteria</taxon>
        <taxon>Pseudomonadati</taxon>
        <taxon>Pseudomonadota</taxon>
        <taxon>Gammaproteobacteria</taxon>
        <taxon>Alteromonadales</taxon>
        <taxon>Idiomarinaceae</taxon>
        <taxon>Aliidiomarina</taxon>
    </lineage>
</organism>
<protein>
    <recommendedName>
        <fullName evidence="4">Lysozyme inhibitor LprI N-terminal domain-containing protein</fullName>
    </recommendedName>
</protein>
<feature type="chain" id="PRO_5019534423" description="Lysozyme inhibitor LprI N-terminal domain-containing protein" evidence="1">
    <location>
        <begin position="31"/>
        <end position="349"/>
    </location>
</feature>
<reference evidence="2 3" key="1">
    <citation type="journal article" date="2011" name="Front. Microbiol.">
        <title>Genomic signatures of strain selection and enhancement in Bacillus atrophaeus var. globigii, a historical biowarfare simulant.</title>
        <authorList>
            <person name="Gibbons H.S."/>
            <person name="Broomall S.M."/>
            <person name="McNew L.A."/>
            <person name="Daligault H."/>
            <person name="Chapman C."/>
            <person name="Bruce D."/>
            <person name="Karavis M."/>
            <person name="Krepps M."/>
            <person name="McGregor P.A."/>
            <person name="Hong C."/>
            <person name="Park K.H."/>
            <person name="Akmal A."/>
            <person name="Feldman A."/>
            <person name="Lin J.S."/>
            <person name="Chang W.E."/>
            <person name="Higgs B.W."/>
            <person name="Demirev P."/>
            <person name="Lindquist J."/>
            <person name="Liem A."/>
            <person name="Fochler E."/>
            <person name="Read T.D."/>
            <person name="Tapia R."/>
            <person name="Johnson S."/>
            <person name="Bishop-Lilly K.A."/>
            <person name="Detter C."/>
            <person name="Han C."/>
            <person name="Sozhamannan S."/>
            <person name="Rosenzweig C.N."/>
            <person name="Skowronski E.W."/>
        </authorList>
    </citation>
    <scope>NUCLEOTIDE SEQUENCE [LARGE SCALE GENOMIC DNA]</scope>
    <source>
        <strain evidence="2 3">GYP-17</strain>
    </source>
</reference>
<evidence type="ECO:0000313" key="3">
    <source>
        <dbReference type="Proteomes" id="UP000288405"/>
    </source>
</evidence>
<sequence length="349" mass="39445">MMFPSRSRLLMATIVASGILATTFSASASAQQFTDAQRSQHTLACVQEAQAAQPYILGGIAMNELADMIRDMDAQAGDSPGHIRTLTRMVSMYEAWEQIASRHSADEFLEYDTCSFSGGFGLLLAPAVAEHCNQSQFNFWCVSMITDYNFVAPMHTNDPGRTLFAERDQRCQSFNQEYAQILEEAEMAGAISDARLQQMRQDMYRVFEQAAQNRAYEDPDQAEATFLDFANKAIVFEERRLAGVYGSVRNGMRALMLENTHQWDTCIRTGGGPVPQQEANFSPFRAFDELEWCNIESQAMLSDDNVTQERFTRYNQRCAEIAFFDEDIALVCDHDAQTPFCQVHYEKAE</sequence>
<dbReference type="AlphaFoldDB" id="A0A432WNF7"/>
<evidence type="ECO:0008006" key="4">
    <source>
        <dbReference type="Google" id="ProtNLM"/>
    </source>
</evidence>
<dbReference type="OrthoDB" id="9823697at2"/>
<feature type="signal peptide" evidence="1">
    <location>
        <begin position="1"/>
        <end position="30"/>
    </location>
</feature>
<evidence type="ECO:0000313" key="2">
    <source>
        <dbReference type="EMBL" id="RUO35249.1"/>
    </source>
</evidence>
<evidence type="ECO:0000256" key="1">
    <source>
        <dbReference type="SAM" id="SignalP"/>
    </source>
</evidence>
<gene>
    <name evidence="2" type="ORF">CWE11_04240</name>
</gene>
<dbReference type="RefSeq" id="WP_126776369.1">
    <property type="nucleotide sequence ID" value="NZ_PIPM01000003.1"/>
</dbReference>
<keyword evidence="1" id="KW-0732">Signal</keyword>
<dbReference type="Proteomes" id="UP000288405">
    <property type="component" value="Unassembled WGS sequence"/>
</dbReference>
<comment type="caution">
    <text evidence="2">The sequence shown here is derived from an EMBL/GenBank/DDBJ whole genome shotgun (WGS) entry which is preliminary data.</text>
</comment>